<evidence type="ECO:0000256" key="1">
    <source>
        <dbReference type="SAM" id="MobiDB-lite"/>
    </source>
</evidence>
<keyword evidence="3" id="KW-1185">Reference proteome</keyword>
<dbReference type="Proteomes" id="UP000723463">
    <property type="component" value="Unassembled WGS sequence"/>
</dbReference>
<evidence type="ECO:0000313" key="2">
    <source>
        <dbReference type="EMBL" id="KAF9537099.1"/>
    </source>
</evidence>
<name>A0A9P6EVW2_9FUNG</name>
<gene>
    <name evidence="2" type="ORF">EC957_008864</name>
</gene>
<protein>
    <submittedName>
        <fullName evidence="2">Uncharacterized protein</fullName>
    </submittedName>
</protein>
<evidence type="ECO:0000313" key="3">
    <source>
        <dbReference type="Proteomes" id="UP000723463"/>
    </source>
</evidence>
<accession>A0A9P6EVW2</accession>
<feature type="region of interest" description="Disordered" evidence="1">
    <location>
        <begin position="169"/>
        <end position="194"/>
    </location>
</feature>
<sequence length="437" mass="47874">MRISVLPSWIKEASDGIEEDLIQRTCHVDFTAMFFALLNSRAFYGTVNIEARKARLHHSLKATVATNVPEGEQKLLHSPPEAVELGSPSIKHARLTLGAPSGPTPTARGTSSDLSRQQWCSHNWERFSRTQTSHTGPSAPAPIDQAPPLYKKINLDIASPVEDIELSGLKPSIPRPYKPKDPTTTNEQAAAAPVAKKKKKKKLLSYHLDKRGYAALKKSFKSVFATVTLTTGSVKGCLKRATDLTPANVDMVAQRLDMAVSIVNTAKHFVYKMLEMRILGELLSSSPPTSFLDDILDSDWAEIVIGNLLSFVFRDSTKALGPTANKPKSKEAQAEAVSIFTAFKMFHPGFKAVNPSSIPLGVVLDDLAPTIYLAMKLHYRKLPQTIRTKLNPAGGVGTANAMHDVIKLANRINGFPFHPTVNDIEDAFKAYESERIG</sequence>
<proteinExistence type="predicted"/>
<dbReference type="AlphaFoldDB" id="A0A9P6EVW2"/>
<reference evidence="2" key="1">
    <citation type="journal article" date="2020" name="Fungal Divers.">
        <title>Resolving the Mortierellaceae phylogeny through synthesis of multi-gene phylogenetics and phylogenomics.</title>
        <authorList>
            <person name="Vandepol N."/>
            <person name="Liber J."/>
            <person name="Desiro A."/>
            <person name="Na H."/>
            <person name="Kennedy M."/>
            <person name="Barry K."/>
            <person name="Grigoriev I.V."/>
            <person name="Miller A.N."/>
            <person name="O'Donnell K."/>
            <person name="Stajich J.E."/>
            <person name="Bonito G."/>
        </authorList>
    </citation>
    <scope>NUCLEOTIDE SEQUENCE</scope>
    <source>
        <strain evidence="2">NRRL 2591</strain>
    </source>
</reference>
<feature type="region of interest" description="Disordered" evidence="1">
    <location>
        <begin position="95"/>
        <end position="115"/>
    </location>
</feature>
<organism evidence="2 3">
    <name type="scientific">Mortierella hygrophila</name>
    <dbReference type="NCBI Taxonomy" id="979708"/>
    <lineage>
        <taxon>Eukaryota</taxon>
        <taxon>Fungi</taxon>
        <taxon>Fungi incertae sedis</taxon>
        <taxon>Mucoromycota</taxon>
        <taxon>Mortierellomycotina</taxon>
        <taxon>Mortierellomycetes</taxon>
        <taxon>Mortierellales</taxon>
        <taxon>Mortierellaceae</taxon>
        <taxon>Mortierella</taxon>
    </lineage>
</organism>
<dbReference type="EMBL" id="JAAAXW010000462">
    <property type="protein sequence ID" value="KAF9537099.1"/>
    <property type="molecule type" value="Genomic_DNA"/>
</dbReference>
<comment type="caution">
    <text evidence="2">The sequence shown here is derived from an EMBL/GenBank/DDBJ whole genome shotgun (WGS) entry which is preliminary data.</text>
</comment>